<dbReference type="PANTHER" id="PTHR37305">
    <property type="entry name" value="INTEGRAL MEMBRANE PROTEIN-RELATED"/>
    <property type="match status" value="1"/>
</dbReference>
<accession>A0ABR8RB78</accession>
<organism evidence="2 3">
    <name type="scientific">Psychrobacillus faecigallinarum</name>
    <dbReference type="NCBI Taxonomy" id="2762235"/>
    <lineage>
        <taxon>Bacteria</taxon>
        <taxon>Bacillati</taxon>
        <taxon>Bacillota</taxon>
        <taxon>Bacilli</taxon>
        <taxon>Bacillales</taxon>
        <taxon>Bacillaceae</taxon>
        <taxon>Psychrobacillus</taxon>
    </lineage>
</organism>
<evidence type="ECO:0000313" key="3">
    <source>
        <dbReference type="Proteomes" id="UP000640786"/>
    </source>
</evidence>
<feature type="transmembrane region" description="Helical" evidence="1">
    <location>
        <begin position="94"/>
        <end position="116"/>
    </location>
</feature>
<evidence type="ECO:0000313" key="2">
    <source>
        <dbReference type="EMBL" id="MBD7944999.1"/>
    </source>
</evidence>
<protein>
    <submittedName>
        <fullName evidence="2">ABC transporter permease subunit</fullName>
    </submittedName>
</protein>
<feature type="transmembrane region" description="Helical" evidence="1">
    <location>
        <begin position="217"/>
        <end position="239"/>
    </location>
</feature>
<comment type="caution">
    <text evidence="2">The sequence shown here is derived from an EMBL/GenBank/DDBJ whole genome shotgun (WGS) entry which is preliminary data.</text>
</comment>
<dbReference type="EMBL" id="JACSQO010000006">
    <property type="protein sequence ID" value="MBD7944999.1"/>
    <property type="molecule type" value="Genomic_DNA"/>
</dbReference>
<keyword evidence="1" id="KW-0812">Transmembrane</keyword>
<dbReference type="PANTHER" id="PTHR37305:SF1">
    <property type="entry name" value="MEMBRANE PROTEIN"/>
    <property type="match status" value="1"/>
</dbReference>
<dbReference type="Proteomes" id="UP000640786">
    <property type="component" value="Unassembled WGS sequence"/>
</dbReference>
<evidence type="ECO:0000256" key="1">
    <source>
        <dbReference type="SAM" id="Phobius"/>
    </source>
</evidence>
<feature type="transmembrane region" description="Helical" evidence="1">
    <location>
        <begin position="270"/>
        <end position="292"/>
    </location>
</feature>
<dbReference type="Pfam" id="PF12679">
    <property type="entry name" value="ABC2_membrane_2"/>
    <property type="match status" value="1"/>
</dbReference>
<feature type="transmembrane region" description="Helical" evidence="1">
    <location>
        <begin position="20"/>
        <end position="40"/>
    </location>
</feature>
<name>A0ABR8RB78_9BACI</name>
<gene>
    <name evidence="2" type="ORF">H9650_12815</name>
</gene>
<keyword evidence="3" id="KW-1185">Reference proteome</keyword>
<proteinExistence type="predicted"/>
<reference evidence="2 3" key="1">
    <citation type="submission" date="2020-08" db="EMBL/GenBank/DDBJ databases">
        <title>A Genomic Blueprint of the Chicken Gut Microbiome.</title>
        <authorList>
            <person name="Gilroy R."/>
            <person name="Ravi A."/>
            <person name="Getino M."/>
            <person name="Pursley I."/>
            <person name="Horton D.L."/>
            <person name="Alikhan N.-F."/>
            <person name="Baker D."/>
            <person name="Gharbi K."/>
            <person name="Hall N."/>
            <person name="Watson M."/>
            <person name="Adriaenssens E.M."/>
            <person name="Foster-Nyarko E."/>
            <person name="Jarju S."/>
            <person name="Secka A."/>
            <person name="Antonio M."/>
            <person name="Oren A."/>
            <person name="Chaudhuri R."/>
            <person name="La Ragione R.M."/>
            <person name="Hildebrand F."/>
            <person name="Pallen M.J."/>
        </authorList>
    </citation>
    <scope>NUCLEOTIDE SEQUENCE [LARGE SCALE GENOMIC DNA]</scope>
    <source>
        <strain evidence="2 3">Sa2BUA9</strain>
    </source>
</reference>
<sequence length="299" mass="33141">MLNLVRNEWLKLWTKKSTWVMTILLVLLMLASAGLVKWVYSIDISQSSEGETITVEEMTAISEGPELTKYRTDNNLSPIVDDSAQGFISGLPNMMSVVTLFTVVVAGGIVASEFSQGTIKMLLTRPMKRWKILTSKLITVGLFAIMMSIVLLVSGIIFGYIFFDNVPGTQLELVDGKVVEVSYWGRLLLLTALSLVNVFVIGSLAFMIGSVFRSSSLAIGISIFLMFAGVQVTQILAMLDFEFPKYIIFANTNLSQFIGTNTPLIESMTLSFSIIIIVVYLLIFLVTSYWSFTKRDVTA</sequence>
<feature type="transmembrane region" description="Helical" evidence="1">
    <location>
        <begin position="137"/>
        <end position="163"/>
    </location>
</feature>
<keyword evidence="1" id="KW-1133">Transmembrane helix</keyword>
<feature type="transmembrane region" description="Helical" evidence="1">
    <location>
        <begin position="183"/>
        <end position="205"/>
    </location>
</feature>
<keyword evidence="1" id="KW-0472">Membrane</keyword>